<feature type="region of interest" description="Disordered" evidence="1">
    <location>
        <begin position="469"/>
        <end position="509"/>
    </location>
</feature>
<protein>
    <recommendedName>
        <fullName evidence="2">HhH-GPD domain-containing protein</fullName>
    </recommendedName>
</protein>
<dbReference type="InterPro" id="IPR011257">
    <property type="entry name" value="DNA_glycosylase"/>
</dbReference>
<evidence type="ECO:0000313" key="4">
    <source>
        <dbReference type="Proteomes" id="UP000178129"/>
    </source>
</evidence>
<feature type="region of interest" description="Disordered" evidence="1">
    <location>
        <begin position="103"/>
        <end position="147"/>
    </location>
</feature>
<name>A0A1E1KL90_9HELO</name>
<evidence type="ECO:0000256" key="1">
    <source>
        <dbReference type="SAM" id="MobiDB-lite"/>
    </source>
</evidence>
<dbReference type="SMART" id="SM00478">
    <property type="entry name" value="ENDO3c"/>
    <property type="match status" value="1"/>
</dbReference>
<keyword evidence="4" id="KW-1185">Reference proteome</keyword>
<dbReference type="PANTHER" id="PTHR47203">
    <property type="match status" value="1"/>
</dbReference>
<dbReference type="InterPro" id="IPR003265">
    <property type="entry name" value="HhH-GPD_domain"/>
</dbReference>
<dbReference type="InParanoid" id="A0A1E1KL90"/>
<reference evidence="4" key="1">
    <citation type="submission" date="2016-03" db="EMBL/GenBank/DDBJ databases">
        <authorList>
            <person name="Ploux O."/>
        </authorList>
    </citation>
    <scope>NUCLEOTIDE SEQUENCE [LARGE SCALE GENOMIC DNA]</scope>
    <source>
        <strain evidence="4">UK7</strain>
    </source>
</reference>
<accession>A0A1E1KL90</accession>
<dbReference type="SUPFAM" id="SSF48150">
    <property type="entry name" value="DNA-glycosylase"/>
    <property type="match status" value="1"/>
</dbReference>
<dbReference type="AlphaFoldDB" id="A0A1E1KL90"/>
<feature type="domain" description="HhH-GPD" evidence="2">
    <location>
        <begin position="212"/>
        <end position="420"/>
    </location>
</feature>
<feature type="compositionally biased region" description="Basic and acidic residues" evidence="1">
    <location>
        <begin position="103"/>
        <end position="117"/>
    </location>
</feature>
<feature type="region of interest" description="Disordered" evidence="1">
    <location>
        <begin position="1"/>
        <end position="42"/>
    </location>
</feature>
<dbReference type="PANTHER" id="PTHR47203:SF1">
    <property type="entry name" value="HYPOTHETICAL BASE EXCISION DNA REPAIR PROTEIN (EUROFUNG)"/>
    <property type="match status" value="1"/>
</dbReference>
<dbReference type="CDD" id="cd00056">
    <property type="entry name" value="ENDO3c"/>
    <property type="match status" value="1"/>
</dbReference>
<dbReference type="Proteomes" id="UP000178129">
    <property type="component" value="Unassembled WGS sequence"/>
</dbReference>
<organism evidence="3 4">
    <name type="scientific">Rhynchosporium graminicola</name>
    <dbReference type="NCBI Taxonomy" id="2792576"/>
    <lineage>
        <taxon>Eukaryota</taxon>
        <taxon>Fungi</taxon>
        <taxon>Dikarya</taxon>
        <taxon>Ascomycota</taxon>
        <taxon>Pezizomycotina</taxon>
        <taxon>Leotiomycetes</taxon>
        <taxon>Helotiales</taxon>
        <taxon>Ploettnerulaceae</taxon>
        <taxon>Rhynchosporium</taxon>
    </lineage>
</organism>
<feature type="compositionally biased region" description="Acidic residues" evidence="1">
    <location>
        <begin position="491"/>
        <end position="509"/>
    </location>
</feature>
<gene>
    <name evidence="3" type="ORF">RCO7_06441</name>
</gene>
<dbReference type="EMBL" id="FJUW01000015">
    <property type="protein sequence ID" value="CZS98760.1"/>
    <property type="molecule type" value="Genomic_DNA"/>
</dbReference>
<dbReference type="Gene3D" id="1.10.340.30">
    <property type="entry name" value="Hypothetical protein, domain 2"/>
    <property type="match status" value="1"/>
</dbReference>
<comment type="caution">
    <text evidence="3">The sequence shown here is derived from an EMBL/GenBank/DDBJ whole genome shotgun (WGS) entry which is preliminary data.</text>
</comment>
<dbReference type="GO" id="GO:0000702">
    <property type="term" value="F:oxidized base lesion DNA N-glycosylase activity"/>
    <property type="evidence" value="ECO:0007669"/>
    <property type="project" value="UniProtKB-ARBA"/>
</dbReference>
<dbReference type="GO" id="GO:0006285">
    <property type="term" value="P:base-excision repair, AP site formation"/>
    <property type="evidence" value="ECO:0007669"/>
    <property type="project" value="UniProtKB-ARBA"/>
</dbReference>
<dbReference type="Gene3D" id="1.10.1670.10">
    <property type="entry name" value="Helix-hairpin-Helix base-excision DNA repair enzymes (C-terminal)"/>
    <property type="match status" value="1"/>
</dbReference>
<sequence>MPPVTRKRKAQVEAVEDVGTVENTLPHSLGWKPDLSKDESVKPALKRVKRETRDADLTSQAVHLASLKAITPKKVATPKKAIAAPKVTPEKETILKETITPLKKEDSPEKISSEKLRNPKRIATPKKETSIEEEGSAKKTPKKPIRYHITPGITPFPSHIMPTHEACEEVNRILSEAHGKVEAPKVVATPSMKAAGCGNVPDLLDALIRTRLSANTSSGNANRALEGLQNAYGLQKNGPGKGSINWDAVRHSDIPAIAETIKRGGHQNVKALDIKTILDTVYAQNAARLEFLHSGAKSDDPEYINVHEEPVSKEAKSVEISRLSENMLSLDRIAKMKPFEAMEEMMKFKGIGVKTSSCVLLFCMKIPSFAVDTHVWRLSKWLGWVPEKASRDQCYSHCEVRVPDHLKYSLHQLLIVHGKRCYRCKSNTSFGTTKWNETVCPIEGLVDRMDGKKQAGHVSPEKEHTKVCLNGKKCPSKNASKGRKVKKEYYSDTDSELSDEMLDSDESEG</sequence>
<evidence type="ECO:0000259" key="2">
    <source>
        <dbReference type="SMART" id="SM00478"/>
    </source>
</evidence>
<proteinExistence type="predicted"/>
<dbReference type="InterPro" id="IPR023170">
    <property type="entry name" value="HhH_base_excis_C"/>
</dbReference>
<dbReference type="STRING" id="914237.A0A1E1KL90"/>
<evidence type="ECO:0000313" key="3">
    <source>
        <dbReference type="EMBL" id="CZS98760.1"/>
    </source>
</evidence>